<keyword evidence="2" id="KW-1185">Reference proteome</keyword>
<dbReference type="Proteomes" id="UP000036406">
    <property type="component" value="Chromosome"/>
</dbReference>
<dbReference type="Gene3D" id="1.25.40.10">
    <property type="entry name" value="Tetratricopeptide repeat domain"/>
    <property type="match status" value="1"/>
</dbReference>
<dbReference type="InterPro" id="IPR011990">
    <property type="entry name" value="TPR-like_helical_dom_sf"/>
</dbReference>
<evidence type="ECO:0000313" key="1">
    <source>
        <dbReference type="EMBL" id="AKO54164.1"/>
    </source>
</evidence>
<dbReference type="AlphaFoldDB" id="A0A0H4I573"/>
<name>A0A0H4I573_9GAMM</name>
<dbReference type="PATRIC" id="fig|330734.3.peg.472"/>
<dbReference type="KEGG" id="mpq:ABA45_02120"/>
<organism evidence="1 2">
    <name type="scientific">Marinobacter psychrophilus</name>
    <dbReference type="NCBI Taxonomy" id="330734"/>
    <lineage>
        <taxon>Bacteria</taxon>
        <taxon>Pseudomonadati</taxon>
        <taxon>Pseudomonadota</taxon>
        <taxon>Gammaproteobacteria</taxon>
        <taxon>Pseudomonadales</taxon>
        <taxon>Marinobacteraceae</taxon>
        <taxon>Marinobacter</taxon>
    </lineage>
</organism>
<dbReference type="InterPro" id="IPR006597">
    <property type="entry name" value="Sel1-like"/>
</dbReference>
<evidence type="ECO:0008006" key="3">
    <source>
        <dbReference type="Google" id="ProtNLM"/>
    </source>
</evidence>
<dbReference type="EMBL" id="CP011494">
    <property type="protein sequence ID" value="AKO54164.1"/>
    <property type="molecule type" value="Genomic_DNA"/>
</dbReference>
<proteinExistence type="predicted"/>
<dbReference type="Pfam" id="PF08238">
    <property type="entry name" value="Sel1"/>
    <property type="match status" value="2"/>
</dbReference>
<protein>
    <recommendedName>
        <fullName evidence="3">Sel1 repeat family protein</fullName>
    </recommendedName>
</protein>
<dbReference type="PANTHER" id="PTHR43628:SF1">
    <property type="entry name" value="CHITIN SYNTHASE REGULATORY FACTOR 2-RELATED"/>
    <property type="match status" value="1"/>
</dbReference>
<accession>A0A0H4I573</accession>
<sequence>MFCVALSIGATQIAGAADFDKGLAALHSGDYATAFQEFRSLAEQGHTSAQYNLGNRYANGQGVPQDYAEAVTWYRKAAEQGDANAQLNLGYMYAKGQGVPQDYVQAHMWFNLSASQDGKDAAYNRDIAAERMTNQQISESQALARKWVAKNR</sequence>
<dbReference type="InterPro" id="IPR052945">
    <property type="entry name" value="Mitotic_Regulator"/>
</dbReference>
<dbReference type="SUPFAM" id="SSF81901">
    <property type="entry name" value="HCP-like"/>
    <property type="match status" value="1"/>
</dbReference>
<evidence type="ECO:0000313" key="2">
    <source>
        <dbReference type="Proteomes" id="UP000036406"/>
    </source>
</evidence>
<gene>
    <name evidence="1" type="ORF">ABA45_02120</name>
</gene>
<dbReference type="SMART" id="SM00671">
    <property type="entry name" value="SEL1"/>
    <property type="match status" value="2"/>
</dbReference>
<dbReference type="PANTHER" id="PTHR43628">
    <property type="entry name" value="ACTIVATOR OF C KINASE PROTEIN 1-RELATED"/>
    <property type="match status" value="1"/>
</dbReference>
<reference evidence="1 2" key="1">
    <citation type="submission" date="2015-05" db="EMBL/GenBank/DDBJ databases">
        <title>Complete genome of Marinobacter psychrophilus strain 20041T isolated from sea-ice of the Canadian Basin.</title>
        <authorList>
            <person name="Song L."/>
            <person name="Ren L."/>
            <person name="Yu Y."/>
            <person name="Wang X."/>
        </authorList>
    </citation>
    <scope>NUCLEOTIDE SEQUENCE [LARGE SCALE GENOMIC DNA]</scope>
    <source>
        <strain evidence="1 2">20041</strain>
    </source>
</reference>